<sequence>MTSTTGTLEAQTPTLTALDRCDRCGAQAYVRAELASGGVLLFCNHHGREVEPTLRPKTVAWVDESSRIS</sequence>
<dbReference type="InterPro" id="IPR055878">
    <property type="entry name" value="DUF7455"/>
</dbReference>
<proteinExistence type="predicted"/>
<accession>A0ABP9G356</accession>
<dbReference type="EMBL" id="BAABLW010000007">
    <property type="protein sequence ID" value="GAA4926747.1"/>
    <property type="molecule type" value="Genomic_DNA"/>
</dbReference>
<gene>
    <name evidence="2" type="ORF">GCM10025790_25940</name>
</gene>
<dbReference type="Pfam" id="PF24254">
    <property type="entry name" value="DUF7455"/>
    <property type="match status" value="1"/>
</dbReference>
<feature type="domain" description="DUF7455" evidence="1">
    <location>
        <begin position="15"/>
        <end position="68"/>
    </location>
</feature>
<dbReference type="RefSeq" id="WP_044494801.1">
    <property type="nucleotide sequence ID" value="NZ_BAABLW010000007.1"/>
</dbReference>
<dbReference type="Proteomes" id="UP001500368">
    <property type="component" value="Unassembled WGS sequence"/>
</dbReference>
<evidence type="ECO:0000313" key="3">
    <source>
        <dbReference type="Proteomes" id="UP001500368"/>
    </source>
</evidence>
<organism evidence="2 3">
    <name type="scientific">Nesterenkonia rhizosphaerae</name>
    <dbReference type="NCBI Taxonomy" id="1348272"/>
    <lineage>
        <taxon>Bacteria</taxon>
        <taxon>Bacillati</taxon>
        <taxon>Actinomycetota</taxon>
        <taxon>Actinomycetes</taxon>
        <taxon>Micrococcales</taxon>
        <taxon>Micrococcaceae</taxon>
        <taxon>Nesterenkonia</taxon>
    </lineage>
</organism>
<name>A0ABP9G356_9MICC</name>
<reference evidence="3" key="1">
    <citation type="journal article" date="2019" name="Int. J. Syst. Evol. Microbiol.">
        <title>The Global Catalogue of Microorganisms (GCM) 10K type strain sequencing project: providing services to taxonomists for standard genome sequencing and annotation.</title>
        <authorList>
            <consortium name="The Broad Institute Genomics Platform"/>
            <consortium name="The Broad Institute Genome Sequencing Center for Infectious Disease"/>
            <person name="Wu L."/>
            <person name="Ma J."/>
        </authorList>
    </citation>
    <scope>NUCLEOTIDE SEQUENCE [LARGE SCALE GENOMIC DNA]</scope>
    <source>
        <strain evidence="3">JCM 19129</strain>
    </source>
</reference>
<keyword evidence="3" id="KW-1185">Reference proteome</keyword>
<comment type="caution">
    <text evidence="2">The sequence shown here is derived from an EMBL/GenBank/DDBJ whole genome shotgun (WGS) entry which is preliminary data.</text>
</comment>
<evidence type="ECO:0000313" key="2">
    <source>
        <dbReference type="EMBL" id="GAA4926747.1"/>
    </source>
</evidence>
<protein>
    <recommendedName>
        <fullName evidence="1">DUF7455 domain-containing protein</fullName>
    </recommendedName>
</protein>
<evidence type="ECO:0000259" key="1">
    <source>
        <dbReference type="Pfam" id="PF24254"/>
    </source>
</evidence>